<evidence type="ECO:0000256" key="5">
    <source>
        <dbReference type="ARBA" id="ARBA00022777"/>
    </source>
</evidence>
<dbReference type="Gene3D" id="3.30.200.20">
    <property type="entry name" value="Phosphorylase Kinase, domain 1"/>
    <property type="match status" value="1"/>
</dbReference>
<feature type="region of interest" description="Disordered" evidence="12">
    <location>
        <begin position="1221"/>
        <end position="1245"/>
    </location>
</feature>
<sequence>MEWRMQATAAAAQSSGQQSWAGGWTGGVSAVAASAADASFLNSEENSMQWLQEDSDDDSGEPGAAASTAMAASGPDAAATDGGAAGRNSGNSGSVKEESGSFDMMCTVEYEEENDAELLKSASEQASAPLKAMAVARASSWLNDDSASDADASEGPKEGEGEGEGGMGRGGASTARGGSSAAPCVPPLVLPSSPSRRYAPPPLPLPLGSPRTPPLEPPLSPGSRRLSGKITLMSDSIDSGATQQRVRTPVSPSKRGRQSPRVRPLGSRTGTPRGSPMARSSSPRASGPRSTPSSPRAAAAALSVVAAASAAAAAEDNLNLHFQTTTSDLMSSTESSQSMVHDPLATGADDWGGGGIAMAAQACAAAQWLDTVGEEDDSVGGGGALGDAEDDSAGEDGEGAQWLLGETAKPEQLTREDRRVLQRRQGLREALLSIEDLHFAQLSLQKQAEALRGLQDVRYNPGDYIVQRDEPADGFYIVVGPQDTSVEVLQEGYGGTEKEVNRLGAGRYFGEEGLICNAACTRGASVRAATAVHAVRAPAGTYQSWAPFRMYLLTKKVPLLAKLPALAHGHLLRALVFKHFEPGDLIVEQDTPGDMFYMMMKGEADVSDTVQAEDGLPADRFLTSLYEGHFFGELALIYGEPRNATVKAMTDVTCVCLGKEDFGRCLTDSKFYEVMEESAHKIAKYREDRAQRPVETSRRSARFLSPVGARQSRFSTDSALEGSMPLVSPPFAKVPTRRNSFKKVTTTEVGPGEGKGIKAEVGPGEGKGTKVINRKYEMREEIGRGSYGSVYKCFDRETGMFKAIKASCDISVLKVLNKKQRGKRGTQMLESLRREVAALKKMRHPNIVTLLEVINDPKVAALKKMRHPNIVTLLEVINDPKGISDPKGEKVYMVQEYMELGTILPGSYQVTPLPEDEARQYFVHAVRGLHYLHMHGIIHGDIKPANLLLGADGTVKISDFGASKILKRGQSLHNVNALSQTAAAGTGSSAGGTIVMAHTSINISDDDSDGSSTSGCDGANPHRAPLIGTPAFMAPELLGPHPHSNITPASDVWALGVTLYQMVAGKTPWWAAGQQNLEKAIMHTELSLPESPALDPHLKHLLRSMLIKDPAHRITLVEAMQHEWVTREGSEMPFEAGADFDVPEMYGLLKAGLTTMDIQDALVMCLPNSNPGSPASSPMRALHLRSNDPLQAWVPTPSGGMRTPNAAAEAALRLLAMEDSDGGFASGHGRSTQPASPSGAHAQSQLPAEVLSALPKPNFNFQPLNTAAADQQAHKSSPGRRPPLPAAAAAAAASPPQPLPRQRSQGQAGTPSSSLHGSSRHSAHSATAAARGGGGDRDGNAARGGGGSGDRDGSGSAASRTLKKRTLHGGSLTSMSPKDARSTRRRMTEQAAAAALSQVLQALLSGMELQFGVRCSTTLPINGRRGDANVPPEERGSGYGYSAQLPKETLALIMDNRAALPPSNMSDALEVVIEMSPNNNGAAAAGAAASATHHLPSAFSVTGSWLAGGGISGVSPHPHTPSHSLSSISPASAFSFNNGAGSNGNNGGSATAAALSNGGGEGGGLHSGVGSRRRSVFFADDLPPAPPPPQDMECDGADEYDGGGGGGDGSGGGGGGGGGGSAEFLSRSSAQDVSCGGAQQQRQPPCACCGGDDAECLSCRHSSNTGAMTSHNSTLDSSLGSFSSSLSSSLGLGKGAAAAAAAAAARGSGGCGLRHTQSKFLDEKDVKMRRASLVRKPDFVLLNTDVPVPTEGGTARRAVLLQAKQISSSRRSSMAEVNTRRSSSSVKAAHRRTTGLCGSGSSLKLQQVAPPASPSGSSRKEGSVLKRQASSHSQNGSEMALTEAKQKAEAEASLARDFGDDDDATDSYTNYRHNSMLMDSDERTAPTAVSSGSGVALQDADTAPDDGSAHSGSSAGLARRALGGNSFSSASALRMINEQPGAEDGSSSDDSKASDGDGSESDNTAATSGSGGSSSADSLQHQFNRPKARRSSSGRARDLSSVPGATMMQTKSSGSSSSMSSSGSDEADDDELHSDVEDVTDTLDEAFSNSAMAQSFGAELHAISALELEAYKATMNNHQARDFAKL</sequence>
<feature type="compositionally biased region" description="Gly residues" evidence="12">
    <location>
        <begin position="1602"/>
        <end position="1621"/>
    </location>
</feature>
<feature type="compositionally biased region" description="Polar residues" evidence="12">
    <location>
        <begin position="1229"/>
        <end position="1245"/>
    </location>
</feature>
<feature type="compositionally biased region" description="Acidic residues" evidence="12">
    <location>
        <begin position="2025"/>
        <end position="2044"/>
    </location>
</feature>
<feature type="region of interest" description="Disordered" evidence="12">
    <location>
        <begin position="1"/>
        <end position="25"/>
    </location>
</feature>
<dbReference type="InterPro" id="IPR000719">
    <property type="entry name" value="Prot_kinase_dom"/>
</dbReference>
<feature type="active site" description="Proton acceptor" evidence="8">
    <location>
        <position position="941"/>
    </location>
</feature>
<dbReference type="Pfam" id="PF00027">
    <property type="entry name" value="cNMP_binding"/>
    <property type="match status" value="2"/>
</dbReference>
<dbReference type="SMART" id="SM00100">
    <property type="entry name" value="cNMP"/>
    <property type="match status" value="2"/>
</dbReference>
<keyword evidence="6 9" id="KW-0067">ATP-binding</keyword>
<dbReference type="GO" id="GO:0005524">
    <property type="term" value="F:ATP binding"/>
    <property type="evidence" value="ECO:0007669"/>
    <property type="project" value="UniProtKB-UniRule"/>
</dbReference>
<keyword evidence="4 9" id="KW-0547">Nucleotide-binding</keyword>
<evidence type="ECO:0000256" key="9">
    <source>
        <dbReference type="PIRSR" id="PIRSR630616-2"/>
    </source>
</evidence>
<dbReference type="OrthoDB" id="10402269at2759"/>
<feature type="compositionally biased region" description="Low complexity" evidence="12">
    <location>
        <begin position="1961"/>
        <end position="1978"/>
    </location>
</feature>
<feature type="compositionally biased region" description="Basic and acidic residues" evidence="12">
    <location>
        <begin position="1378"/>
        <end position="1388"/>
    </location>
</feature>
<feature type="compositionally biased region" description="Low complexity" evidence="12">
    <location>
        <begin position="1909"/>
        <end position="1924"/>
    </location>
</feature>
<dbReference type="SMART" id="SM00220">
    <property type="entry name" value="S_TKc"/>
    <property type="match status" value="1"/>
</dbReference>
<evidence type="ECO:0000313" key="16">
    <source>
        <dbReference type="Proteomes" id="UP000664859"/>
    </source>
</evidence>
<feature type="compositionally biased region" description="Polar residues" evidence="12">
    <location>
        <begin position="233"/>
        <end position="246"/>
    </location>
</feature>
<feature type="domain" description="Protein kinase" evidence="13">
    <location>
        <begin position="776"/>
        <end position="1125"/>
    </location>
</feature>
<dbReference type="Pfam" id="PF00069">
    <property type="entry name" value="Pkinase"/>
    <property type="match status" value="3"/>
</dbReference>
<accession>A0A835YIE0</accession>
<dbReference type="SUPFAM" id="SSF51206">
    <property type="entry name" value="cAMP-binding domain-like"/>
    <property type="match status" value="2"/>
</dbReference>
<dbReference type="PRINTS" id="PR00103">
    <property type="entry name" value="CAMPKINASE"/>
</dbReference>
<dbReference type="PROSITE" id="PS00108">
    <property type="entry name" value="PROTEIN_KINASE_ST"/>
    <property type="match status" value="1"/>
</dbReference>
<keyword evidence="5" id="KW-0418">Kinase</keyword>
<dbReference type="Gene3D" id="2.60.120.10">
    <property type="entry name" value="Jelly Rolls"/>
    <property type="match status" value="2"/>
</dbReference>
<dbReference type="InterPro" id="IPR018490">
    <property type="entry name" value="cNMP-bd_dom_sf"/>
</dbReference>
<reference evidence="15" key="1">
    <citation type="submission" date="2021-02" db="EMBL/GenBank/DDBJ databases">
        <title>First Annotated Genome of the Yellow-green Alga Tribonema minus.</title>
        <authorList>
            <person name="Mahan K.M."/>
        </authorList>
    </citation>
    <scope>NUCLEOTIDE SEQUENCE</scope>
    <source>
        <strain evidence="15">UTEX B ZZ1240</strain>
    </source>
</reference>
<gene>
    <name evidence="15" type="ORF">JKP88DRAFT_339491</name>
</gene>
<feature type="compositionally biased region" description="Pro residues" evidence="12">
    <location>
        <begin position="199"/>
        <end position="220"/>
    </location>
</feature>
<dbReference type="EMBL" id="JAFCMP010000554">
    <property type="protein sequence ID" value="KAG5175101.1"/>
    <property type="molecule type" value="Genomic_DNA"/>
</dbReference>
<feature type="region of interest" description="Disordered" evidence="12">
    <location>
        <begin position="44"/>
        <end position="302"/>
    </location>
</feature>
<dbReference type="InterPro" id="IPR014710">
    <property type="entry name" value="RmlC-like_jellyroll"/>
</dbReference>
<keyword evidence="2" id="KW-0140">cGMP</keyword>
<feature type="compositionally biased region" description="Polar residues" evidence="12">
    <location>
        <begin position="1828"/>
        <end position="1837"/>
    </location>
</feature>
<evidence type="ECO:0000256" key="12">
    <source>
        <dbReference type="SAM" id="MobiDB-lite"/>
    </source>
</evidence>
<feature type="compositionally biased region" description="Low complexity" evidence="12">
    <location>
        <begin position="2012"/>
        <end position="2024"/>
    </location>
</feature>
<evidence type="ECO:0000256" key="8">
    <source>
        <dbReference type="PIRSR" id="PIRSR630616-1"/>
    </source>
</evidence>
<dbReference type="CDD" id="cd00038">
    <property type="entry name" value="CAP_ED"/>
    <property type="match status" value="2"/>
</dbReference>
<keyword evidence="16" id="KW-1185">Reference proteome</keyword>
<evidence type="ECO:0000256" key="3">
    <source>
        <dbReference type="ARBA" id="ARBA00022679"/>
    </source>
</evidence>
<evidence type="ECO:0000256" key="1">
    <source>
        <dbReference type="ARBA" id="ARBA00022527"/>
    </source>
</evidence>
<evidence type="ECO:0000256" key="4">
    <source>
        <dbReference type="ARBA" id="ARBA00022741"/>
    </source>
</evidence>
<feature type="region of interest" description="Disordered" evidence="12">
    <location>
        <begin position="1765"/>
        <end position="2045"/>
    </location>
</feature>
<dbReference type="Proteomes" id="UP000664859">
    <property type="component" value="Unassembled WGS sequence"/>
</dbReference>
<evidence type="ECO:0000313" key="15">
    <source>
        <dbReference type="EMBL" id="KAG5175101.1"/>
    </source>
</evidence>
<keyword evidence="1" id="KW-0723">Serine/threonine-protein kinase</keyword>
<dbReference type="InterPro" id="IPR017441">
    <property type="entry name" value="Protein_kinase_ATP_BS"/>
</dbReference>
<proteinExistence type="predicted"/>
<dbReference type="GO" id="GO:0004674">
    <property type="term" value="F:protein serine/threonine kinase activity"/>
    <property type="evidence" value="ECO:0007669"/>
    <property type="project" value="UniProtKB-KW"/>
</dbReference>
<name>A0A835YIE0_9STRA</name>
<evidence type="ECO:0000259" key="13">
    <source>
        <dbReference type="PROSITE" id="PS50011"/>
    </source>
</evidence>
<feature type="compositionally biased region" description="Low complexity" evidence="12">
    <location>
        <begin position="272"/>
        <end position="302"/>
    </location>
</feature>
<evidence type="ECO:0000256" key="2">
    <source>
        <dbReference type="ARBA" id="ARBA00022535"/>
    </source>
</evidence>
<feature type="region of interest" description="Disordered" evidence="12">
    <location>
        <begin position="1578"/>
        <end position="1625"/>
    </location>
</feature>
<keyword evidence="7" id="KW-0142">cGMP-binding</keyword>
<dbReference type="Gene3D" id="1.10.510.10">
    <property type="entry name" value="Transferase(Phosphotransferase) domain 1"/>
    <property type="match status" value="2"/>
</dbReference>
<evidence type="ECO:0000256" key="7">
    <source>
        <dbReference type="ARBA" id="ARBA00022992"/>
    </source>
</evidence>
<feature type="cross-link" description="Glycyl lysine isopeptide (Lys-Gly) (interchain with G-Cter in SUMO2)" evidence="10">
    <location>
        <position position="943"/>
    </location>
</feature>
<evidence type="ECO:0000256" key="11">
    <source>
        <dbReference type="PROSITE-ProRule" id="PRU10141"/>
    </source>
</evidence>
<feature type="domain" description="Cyclic nucleotide-binding" evidence="14">
    <location>
        <begin position="559"/>
        <end position="666"/>
    </location>
</feature>
<feature type="binding site" evidence="9">
    <location>
        <position position="959"/>
    </location>
    <ligand>
        <name>ATP</name>
        <dbReference type="ChEBI" id="CHEBI:30616"/>
    </ligand>
</feature>
<dbReference type="CDD" id="cd14008">
    <property type="entry name" value="STKc_LKB1_CaMKK"/>
    <property type="match status" value="1"/>
</dbReference>
<evidence type="ECO:0000256" key="6">
    <source>
        <dbReference type="ARBA" id="ARBA00022840"/>
    </source>
</evidence>
<comment type="caution">
    <text evidence="15">The sequence shown here is derived from an EMBL/GenBank/DDBJ whole genome shotgun (WGS) entry which is preliminary data.</text>
</comment>
<feature type="region of interest" description="Disordered" evidence="12">
    <location>
        <begin position="374"/>
        <end position="398"/>
    </location>
</feature>
<dbReference type="GO" id="GO:0030553">
    <property type="term" value="F:cGMP binding"/>
    <property type="evidence" value="ECO:0007669"/>
    <property type="project" value="UniProtKB-KW"/>
</dbReference>
<dbReference type="InterPro" id="IPR000595">
    <property type="entry name" value="cNMP-bd_dom"/>
</dbReference>
<evidence type="ECO:0000259" key="14">
    <source>
        <dbReference type="PROSITE" id="PS50042"/>
    </source>
</evidence>
<dbReference type="InterPro" id="IPR030616">
    <property type="entry name" value="Aur-like"/>
</dbReference>
<feature type="binding site" evidence="9 11">
    <location>
        <position position="814"/>
    </location>
    <ligand>
        <name>ATP</name>
        <dbReference type="ChEBI" id="CHEBI:30616"/>
    </ligand>
</feature>
<evidence type="ECO:0000256" key="10">
    <source>
        <dbReference type="PIRSR" id="PIRSR630616-3"/>
    </source>
</evidence>
<feature type="region of interest" description="Disordered" evidence="12">
    <location>
        <begin position="1267"/>
        <end position="1388"/>
    </location>
</feature>
<evidence type="ECO:0008006" key="17">
    <source>
        <dbReference type="Google" id="ProtNLM"/>
    </source>
</evidence>
<feature type="domain" description="Cyclic nucleotide-binding" evidence="14">
    <location>
        <begin position="438"/>
        <end position="532"/>
    </location>
</feature>
<feature type="compositionally biased region" description="Acidic residues" evidence="12">
    <location>
        <begin position="387"/>
        <end position="398"/>
    </location>
</feature>
<organism evidence="15 16">
    <name type="scientific">Tribonema minus</name>
    <dbReference type="NCBI Taxonomy" id="303371"/>
    <lineage>
        <taxon>Eukaryota</taxon>
        <taxon>Sar</taxon>
        <taxon>Stramenopiles</taxon>
        <taxon>Ochrophyta</taxon>
        <taxon>PX clade</taxon>
        <taxon>Xanthophyceae</taxon>
        <taxon>Tribonematales</taxon>
        <taxon>Tribonemataceae</taxon>
        <taxon>Tribonema</taxon>
    </lineage>
</organism>
<dbReference type="PROSITE" id="PS00107">
    <property type="entry name" value="PROTEIN_KINASE_ATP"/>
    <property type="match status" value="1"/>
</dbReference>
<keyword evidence="3" id="KW-0808">Transferase</keyword>
<feature type="compositionally biased region" description="Low complexity" evidence="12">
    <location>
        <begin position="1286"/>
        <end position="1317"/>
    </location>
</feature>
<dbReference type="InterPro" id="IPR011009">
    <property type="entry name" value="Kinase-like_dom_sf"/>
</dbReference>
<feature type="compositionally biased region" description="Low complexity" evidence="12">
    <location>
        <begin position="62"/>
        <end position="94"/>
    </location>
</feature>
<feature type="compositionally biased region" description="Acidic residues" evidence="12">
    <location>
        <begin position="1592"/>
        <end position="1601"/>
    </location>
</feature>
<dbReference type="SUPFAM" id="SSF56112">
    <property type="entry name" value="Protein kinase-like (PK-like)"/>
    <property type="match status" value="1"/>
</dbReference>
<feature type="compositionally biased region" description="Low complexity" evidence="12">
    <location>
        <begin position="172"/>
        <end position="183"/>
    </location>
</feature>
<dbReference type="PROSITE" id="PS50042">
    <property type="entry name" value="CNMP_BINDING_3"/>
    <property type="match status" value="2"/>
</dbReference>
<protein>
    <recommendedName>
        <fullName evidence="17">cGMP-dependent protein kinase</fullName>
    </recommendedName>
</protein>
<dbReference type="InterPro" id="IPR008271">
    <property type="entry name" value="Ser/Thr_kinase_AS"/>
</dbReference>
<dbReference type="PANTHER" id="PTHR24350">
    <property type="entry name" value="SERINE/THREONINE-PROTEIN KINASE IAL-RELATED"/>
    <property type="match status" value="1"/>
</dbReference>
<dbReference type="PROSITE" id="PS50011">
    <property type="entry name" value="PROTEIN_KINASE_DOM"/>
    <property type="match status" value="1"/>
</dbReference>
<feature type="compositionally biased region" description="Polar residues" evidence="12">
    <location>
        <begin position="1765"/>
        <end position="1786"/>
    </location>
</feature>